<evidence type="ECO:0000256" key="5">
    <source>
        <dbReference type="ARBA" id="ARBA00023136"/>
    </source>
</evidence>
<keyword evidence="3 6" id="KW-0812">Transmembrane</keyword>
<feature type="transmembrane region" description="Helical" evidence="6">
    <location>
        <begin position="37"/>
        <end position="55"/>
    </location>
</feature>
<dbReference type="EMBL" id="CABEEZ010000117">
    <property type="protein sequence ID" value="VTR47496.1"/>
    <property type="molecule type" value="Genomic_DNA"/>
</dbReference>
<feature type="transmembrane region" description="Helical" evidence="6">
    <location>
        <begin position="12"/>
        <end position="31"/>
    </location>
</feature>
<dbReference type="Pfam" id="PF01594">
    <property type="entry name" value="AI-2E_transport"/>
    <property type="match status" value="1"/>
</dbReference>
<evidence type="ECO:0000256" key="1">
    <source>
        <dbReference type="ARBA" id="ARBA00004141"/>
    </source>
</evidence>
<comment type="subcellular location">
    <subcellularLocation>
        <location evidence="1">Membrane</location>
        <topology evidence="1">Multi-pass membrane protein</topology>
    </subcellularLocation>
</comment>
<accession>A0A4U9VK50</accession>
<reference evidence="7" key="1">
    <citation type="submission" date="2019-05" db="EMBL/GenBank/DDBJ databases">
        <authorList>
            <consortium name="Pathogen Informatics"/>
        </authorList>
    </citation>
    <scope>NUCLEOTIDE SEQUENCE [LARGE SCALE GENOMIC DNA]</scope>
    <source>
        <strain evidence="7">NCTC12965</strain>
    </source>
</reference>
<proteinExistence type="inferred from homology"/>
<gene>
    <name evidence="7" type="primary">tqsA_2</name>
    <name evidence="7" type="ORF">NCTC12965_05524</name>
</gene>
<evidence type="ECO:0000256" key="3">
    <source>
        <dbReference type="ARBA" id="ARBA00022692"/>
    </source>
</evidence>
<sequence length="99" mass="10657">MGIPEFNDRKLRLIMMLAMLVVILAGIKAAADIVVPFLLAVFLAIVLNPLVLLLERFRVPRALGVTLLVIAIVVLLLTLVGMLGASLNEFARSLHSIGA</sequence>
<organism evidence="7">
    <name type="scientific">Serratia fonticola</name>
    <dbReference type="NCBI Taxonomy" id="47917"/>
    <lineage>
        <taxon>Bacteria</taxon>
        <taxon>Pseudomonadati</taxon>
        <taxon>Pseudomonadota</taxon>
        <taxon>Gammaproteobacteria</taxon>
        <taxon>Enterobacterales</taxon>
        <taxon>Yersiniaceae</taxon>
        <taxon>Serratia</taxon>
    </lineage>
</organism>
<dbReference type="AlphaFoldDB" id="A0A4U9VK50"/>
<evidence type="ECO:0000256" key="6">
    <source>
        <dbReference type="SAM" id="Phobius"/>
    </source>
</evidence>
<evidence type="ECO:0000256" key="4">
    <source>
        <dbReference type="ARBA" id="ARBA00022989"/>
    </source>
</evidence>
<dbReference type="InterPro" id="IPR002549">
    <property type="entry name" value="AI-2E-like"/>
</dbReference>
<comment type="similarity">
    <text evidence="2">Belongs to the autoinducer-2 exporter (AI-2E) (TC 2.A.86) family.</text>
</comment>
<keyword evidence="5 6" id="KW-0472">Membrane</keyword>
<dbReference type="GO" id="GO:0016020">
    <property type="term" value="C:membrane"/>
    <property type="evidence" value="ECO:0007669"/>
    <property type="project" value="UniProtKB-SubCell"/>
</dbReference>
<evidence type="ECO:0000256" key="2">
    <source>
        <dbReference type="ARBA" id="ARBA00009773"/>
    </source>
</evidence>
<feature type="transmembrane region" description="Helical" evidence="6">
    <location>
        <begin position="62"/>
        <end position="85"/>
    </location>
</feature>
<name>A0A4U9VK50_SERFO</name>
<keyword evidence="4 6" id="KW-1133">Transmembrane helix</keyword>
<evidence type="ECO:0000313" key="7">
    <source>
        <dbReference type="EMBL" id="VTR47496.1"/>
    </source>
</evidence>
<protein>
    <submittedName>
        <fullName evidence="7">Transport of quorum-sensing signal protein</fullName>
    </submittedName>
</protein>